<evidence type="ECO:0000313" key="5">
    <source>
        <dbReference type="Proteomes" id="UP000429958"/>
    </source>
</evidence>
<protein>
    <submittedName>
        <fullName evidence="4">TetR/AcrR family transcriptional regulator</fullName>
    </submittedName>
</protein>
<dbReference type="RefSeq" id="WP_154471665.1">
    <property type="nucleotide sequence ID" value="NZ_VUMD01000004.1"/>
</dbReference>
<dbReference type="Proteomes" id="UP000429958">
    <property type="component" value="Unassembled WGS sequence"/>
</dbReference>
<dbReference type="InterPro" id="IPR009057">
    <property type="entry name" value="Homeodomain-like_sf"/>
</dbReference>
<accession>A0A7X2NJR4</accession>
<dbReference type="PANTHER" id="PTHR43479">
    <property type="entry name" value="ACREF/ENVCD OPERON REPRESSOR-RELATED"/>
    <property type="match status" value="1"/>
</dbReference>
<comment type="caution">
    <text evidence="4">The sequence shown here is derived from an EMBL/GenBank/DDBJ whole genome shotgun (WGS) entry which is preliminary data.</text>
</comment>
<dbReference type="GO" id="GO:0003677">
    <property type="term" value="F:DNA binding"/>
    <property type="evidence" value="ECO:0007669"/>
    <property type="project" value="UniProtKB-UniRule"/>
</dbReference>
<dbReference type="EMBL" id="VUMD01000004">
    <property type="protein sequence ID" value="MSS36181.1"/>
    <property type="molecule type" value="Genomic_DNA"/>
</dbReference>
<organism evidence="4 5">
    <name type="scientific">Clostridium porci</name>
    <dbReference type="NCBI Taxonomy" id="2605778"/>
    <lineage>
        <taxon>Bacteria</taxon>
        <taxon>Bacillati</taxon>
        <taxon>Bacillota</taxon>
        <taxon>Clostridia</taxon>
        <taxon>Eubacteriales</taxon>
        <taxon>Clostridiaceae</taxon>
        <taxon>Clostridium</taxon>
    </lineage>
</organism>
<name>A0A7X2NJR4_9CLOT</name>
<dbReference type="PROSITE" id="PS50977">
    <property type="entry name" value="HTH_TETR_2"/>
    <property type="match status" value="1"/>
</dbReference>
<feature type="DNA-binding region" description="H-T-H motif" evidence="2">
    <location>
        <begin position="28"/>
        <end position="47"/>
    </location>
</feature>
<dbReference type="Pfam" id="PF00440">
    <property type="entry name" value="TetR_N"/>
    <property type="match status" value="1"/>
</dbReference>
<dbReference type="SUPFAM" id="SSF46689">
    <property type="entry name" value="Homeodomain-like"/>
    <property type="match status" value="1"/>
</dbReference>
<reference evidence="4 5" key="1">
    <citation type="submission" date="2019-08" db="EMBL/GenBank/DDBJ databases">
        <title>In-depth cultivation of the pig gut microbiome towards novel bacterial diversity and tailored functional studies.</title>
        <authorList>
            <person name="Wylensek D."/>
            <person name="Hitch T.C.A."/>
            <person name="Clavel T."/>
        </authorList>
    </citation>
    <scope>NUCLEOTIDE SEQUENCE [LARGE SCALE GENOMIC DNA]</scope>
    <source>
        <strain evidence="4 5">WCA-389-WT-23D1</strain>
    </source>
</reference>
<dbReference type="InterPro" id="IPR001647">
    <property type="entry name" value="HTH_TetR"/>
</dbReference>
<evidence type="ECO:0000313" key="4">
    <source>
        <dbReference type="EMBL" id="MSS36181.1"/>
    </source>
</evidence>
<keyword evidence="5" id="KW-1185">Reference proteome</keyword>
<dbReference type="PRINTS" id="PR00455">
    <property type="entry name" value="HTHTETR"/>
</dbReference>
<dbReference type="AlphaFoldDB" id="A0A7X2NJR4"/>
<proteinExistence type="predicted"/>
<dbReference type="InterPro" id="IPR050624">
    <property type="entry name" value="HTH-type_Tx_Regulator"/>
</dbReference>
<dbReference type="PANTHER" id="PTHR43479:SF11">
    <property type="entry name" value="ACREF_ENVCD OPERON REPRESSOR-RELATED"/>
    <property type="match status" value="1"/>
</dbReference>
<evidence type="ECO:0000259" key="3">
    <source>
        <dbReference type="PROSITE" id="PS50977"/>
    </source>
</evidence>
<dbReference type="SUPFAM" id="SSF51658">
    <property type="entry name" value="Xylose isomerase-like"/>
    <property type="match status" value="1"/>
</dbReference>
<dbReference type="Gene3D" id="1.10.357.10">
    <property type="entry name" value="Tetracycline Repressor, domain 2"/>
    <property type="match status" value="1"/>
</dbReference>
<evidence type="ECO:0000256" key="1">
    <source>
        <dbReference type="ARBA" id="ARBA00023125"/>
    </source>
</evidence>
<gene>
    <name evidence="4" type="ORF">FYJ39_06260</name>
</gene>
<feature type="domain" description="HTH tetR-type" evidence="3">
    <location>
        <begin position="5"/>
        <end position="65"/>
    </location>
</feature>
<keyword evidence="1 2" id="KW-0238">DNA-binding</keyword>
<dbReference type="InterPro" id="IPR036237">
    <property type="entry name" value="Xyl_isomerase-like_sf"/>
</dbReference>
<sequence length="205" mass="23247">MQKGEATKQYLLELAKEEFLSKGYSGASVRNIAKTAGLTTGAVFRYYPDKAALFDALVAEAADGLTNQFKAAQNAHFDLIPTNKVNESTDLSTDYLNHFINYIYDHFDAFKLVLCCSEGTRYAHYIHDLVELEVAQTKVYYDRLRQLGVPNRKVSRDVHHMITSAYFTAVFETVVHDMGREDAIEYVNEVAAFFNHGWNGLLRIT</sequence>
<evidence type="ECO:0000256" key="2">
    <source>
        <dbReference type="PROSITE-ProRule" id="PRU00335"/>
    </source>
</evidence>